<evidence type="ECO:0000256" key="6">
    <source>
        <dbReference type="ARBA" id="ARBA00030737"/>
    </source>
</evidence>
<dbReference type="Proteomes" id="UP001278766">
    <property type="component" value="Unassembled WGS sequence"/>
</dbReference>
<evidence type="ECO:0000256" key="2">
    <source>
        <dbReference type="ARBA" id="ARBA00010242"/>
    </source>
</evidence>
<feature type="compositionally biased region" description="Low complexity" evidence="8">
    <location>
        <begin position="348"/>
        <end position="357"/>
    </location>
</feature>
<dbReference type="PANTHER" id="PTHR45995">
    <property type="match status" value="1"/>
</dbReference>
<evidence type="ECO:0000256" key="3">
    <source>
        <dbReference type="ARBA" id="ARBA00013194"/>
    </source>
</evidence>
<proteinExistence type="inferred from homology"/>
<accession>A0AAE0HGQ1</accession>
<dbReference type="PROSITE" id="PS50198">
    <property type="entry name" value="PPIC_PPIASE_2"/>
    <property type="match status" value="1"/>
</dbReference>
<dbReference type="Pfam" id="PF13616">
    <property type="entry name" value="Rotamase_3"/>
    <property type="match status" value="1"/>
</dbReference>
<dbReference type="InterPro" id="IPR043323">
    <property type="entry name" value="PIN4"/>
</dbReference>
<reference evidence="10" key="2">
    <citation type="submission" date="2023-06" db="EMBL/GenBank/DDBJ databases">
        <authorList>
            <consortium name="Lawrence Berkeley National Laboratory"/>
            <person name="Haridas S."/>
            <person name="Hensen N."/>
            <person name="Bonometti L."/>
            <person name="Westerberg I."/>
            <person name="Brannstrom I.O."/>
            <person name="Guillou S."/>
            <person name="Cros-Aarteil S."/>
            <person name="Calhoun S."/>
            <person name="Kuo A."/>
            <person name="Mondo S."/>
            <person name="Pangilinan J."/>
            <person name="Riley R."/>
            <person name="Labutti K."/>
            <person name="Andreopoulos B."/>
            <person name="Lipzen A."/>
            <person name="Chen C."/>
            <person name="Yanf M."/>
            <person name="Daum C."/>
            <person name="Ng V."/>
            <person name="Clum A."/>
            <person name="Steindorff A."/>
            <person name="Ohm R."/>
            <person name="Martin F."/>
            <person name="Silar P."/>
            <person name="Natvig D."/>
            <person name="Lalanne C."/>
            <person name="Gautier V."/>
            <person name="Ament-Velasquez S.L."/>
            <person name="Kruys A."/>
            <person name="Hutchinson M.I."/>
            <person name="Powell A.J."/>
            <person name="Barry K."/>
            <person name="Miller A.N."/>
            <person name="Grigoriev I.V."/>
            <person name="Debuchy R."/>
            <person name="Gladieux P."/>
            <person name="Thoren M.H."/>
            <person name="Johannesson H."/>
        </authorList>
    </citation>
    <scope>NUCLEOTIDE SEQUENCE</scope>
    <source>
        <strain evidence="10">CBS 168.71</strain>
    </source>
</reference>
<evidence type="ECO:0000256" key="7">
    <source>
        <dbReference type="PROSITE-ProRule" id="PRU00278"/>
    </source>
</evidence>
<keyword evidence="5 7" id="KW-0413">Isomerase</keyword>
<gene>
    <name evidence="10" type="ORF">B0H64DRAFT_442486</name>
</gene>
<reference evidence="10" key="1">
    <citation type="journal article" date="2023" name="Mol. Phylogenet. Evol.">
        <title>Genome-scale phylogeny and comparative genomics of the fungal order Sordariales.</title>
        <authorList>
            <person name="Hensen N."/>
            <person name="Bonometti L."/>
            <person name="Westerberg I."/>
            <person name="Brannstrom I.O."/>
            <person name="Guillou S."/>
            <person name="Cros-Aarteil S."/>
            <person name="Calhoun S."/>
            <person name="Haridas S."/>
            <person name="Kuo A."/>
            <person name="Mondo S."/>
            <person name="Pangilinan J."/>
            <person name="Riley R."/>
            <person name="LaButti K."/>
            <person name="Andreopoulos B."/>
            <person name="Lipzen A."/>
            <person name="Chen C."/>
            <person name="Yan M."/>
            <person name="Daum C."/>
            <person name="Ng V."/>
            <person name="Clum A."/>
            <person name="Steindorff A."/>
            <person name="Ohm R.A."/>
            <person name="Martin F."/>
            <person name="Silar P."/>
            <person name="Natvig D.O."/>
            <person name="Lalanne C."/>
            <person name="Gautier V."/>
            <person name="Ament-Velasquez S.L."/>
            <person name="Kruys A."/>
            <person name="Hutchinson M.I."/>
            <person name="Powell A.J."/>
            <person name="Barry K."/>
            <person name="Miller A.N."/>
            <person name="Grigoriev I.V."/>
            <person name="Debuchy R."/>
            <person name="Gladieux P."/>
            <person name="Hiltunen Thoren M."/>
            <person name="Johannesson H."/>
        </authorList>
    </citation>
    <scope>NUCLEOTIDE SEQUENCE</scope>
    <source>
        <strain evidence="10">CBS 168.71</strain>
    </source>
</reference>
<dbReference type="InterPro" id="IPR015947">
    <property type="entry name" value="PUA-like_sf"/>
</dbReference>
<evidence type="ECO:0000256" key="4">
    <source>
        <dbReference type="ARBA" id="ARBA00023110"/>
    </source>
</evidence>
<dbReference type="EMBL" id="JAUEPN010000004">
    <property type="protein sequence ID" value="KAK3296155.1"/>
    <property type="molecule type" value="Genomic_DNA"/>
</dbReference>
<evidence type="ECO:0000256" key="1">
    <source>
        <dbReference type="ARBA" id="ARBA00000971"/>
    </source>
</evidence>
<comment type="caution">
    <text evidence="10">The sequence shown here is derived from an EMBL/GenBank/DDBJ whole genome shotgun (WGS) entry which is preliminary data.</text>
</comment>
<dbReference type="InterPro" id="IPR046357">
    <property type="entry name" value="PPIase_dom_sf"/>
</dbReference>
<dbReference type="InterPro" id="IPR000297">
    <property type="entry name" value="PPIase_PpiC"/>
</dbReference>
<keyword evidence="11" id="KW-1185">Reference proteome</keyword>
<sequence length="461" mass="50103">MSQLPHISWEGGDVSPASGPVGTLLPSRFSNLLAHNHRIAPPQANFGAEALLELSDSVRESLAKHGHFGPGADFMSFFMELAALEETHGTPTLDLETIKLARLDKLVADLTQCGEMPFTLAPRFIHDAVNAEKLEMMWRARLKSDYLMIDEIRANDLVTRWRLKEGLPADRDTAVSELPEGIISGPSNSANETAQFKPGGWWLNLACAHLDGVVGTDRDTTSRGNDGTLTLPLLTGREINAGHNRVKYICEGTLADMHPGLPPQTGKQLRVLRGYQLRSHFAPTIGIRNDGLWTLLRYNERRNRTTGGYCLETATMAKSKDSKPAGGKGGGKADNKGDKSKKGGGKGSNSKAAGADSSDTKASKLKGMTINVRHILCEKFTKSEEAIGRLNNGEKFDAVAREMSEDKAKAGGSLGWKSKGSLDPQFEEVAFKIPPSPVASPTFERVKTGFGYHIIMVEERK</sequence>
<dbReference type="SUPFAM" id="SSF88697">
    <property type="entry name" value="PUA domain-like"/>
    <property type="match status" value="1"/>
</dbReference>
<evidence type="ECO:0000313" key="11">
    <source>
        <dbReference type="Proteomes" id="UP001278766"/>
    </source>
</evidence>
<dbReference type="GO" id="GO:0003677">
    <property type="term" value="F:DNA binding"/>
    <property type="evidence" value="ECO:0007669"/>
    <property type="project" value="InterPro"/>
</dbReference>
<protein>
    <recommendedName>
        <fullName evidence="3">peptidylprolyl isomerase</fullName>
        <ecNumber evidence="3">5.2.1.8</ecNumber>
    </recommendedName>
    <alternativeName>
        <fullName evidence="6">Parvulin-14</fullName>
    </alternativeName>
</protein>
<dbReference type="EC" id="5.2.1.8" evidence="3"/>
<feature type="domain" description="PpiC" evidence="9">
    <location>
        <begin position="367"/>
        <end position="459"/>
    </location>
</feature>
<dbReference type="GeneID" id="87843596"/>
<dbReference type="GO" id="GO:0006364">
    <property type="term" value="P:rRNA processing"/>
    <property type="evidence" value="ECO:0007669"/>
    <property type="project" value="InterPro"/>
</dbReference>
<dbReference type="AlphaFoldDB" id="A0AAE0HGQ1"/>
<evidence type="ECO:0000313" key="10">
    <source>
        <dbReference type="EMBL" id="KAK3296155.1"/>
    </source>
</evidence>
<evidence type="ECO:0000259" key="9">
    <source>
        <dbReference type="PROSITE" id="PS50198"/>
    </source>
</evidence>
<dbReference type="GO" id="GO:0003755">
    <property type="term" value="F:peptidyl-prolyl cis-trans isomerase activity"/>
    <property type="evidence" value="ECO:0007669"/>
    <property type="project" value="UniProtKB-KW"/>
</dbReference>
<feature type="region of interest" description="Disordered" evidence="8">
    <location>
        <begin position="318"/>
        <end position="362"/>
    </location>
</feature>
<dbReference type="SUPFAM" id="SSF54534">
    <property type="entry name" value="FKBP-like"/>
    <property type="match status" value="1"/>
</dbReference>
<evidence type="ECO:0000256" key="8">
    <source>
        <dbReference type="SAM" id="MobiDB-lite"/>
    </source>
</evidence>
<dbReference type="RefSeq" id="XP_062659669.1">
    <property type="nucleotide sequence ID" value="XM_062806648.1"/>
</dbReference>
<dbReference type="Gene3D" id="3.10.50.40">
    <property type="match status" value="1"/>
</dbReference>
<organism evidence="10 11">
    <name type="scientific">Chaetomium fimeti</name>
    <dbReference type="NCBI Taxonomy" id="1854472"/>
    <lineage>
        <taxon>Eukaryota</taxon>
        <taxon>Fungi</taxon>
        <taxon>Dikarya</taxon>
        <taxon>Ascomycota</taxon>
        <taxon>Pezizomycotina</taxon>
        <taxon>Sordariomycetes</taxon>
        <taxon>Sordariomycetidae</taxon>
        <taxon>Sordariales</taxon>
        <taxon>Chaetomiaceae</taxon>
        <taxon>Chaetomium</taxon>
    </lineage>
</organism>
<keyword evidence="4 7" id="KW-0697">Rotamase</keyword>
<comment type="catalytic activity">
    <reaction evidence="1">
        <text>[protein]-peptidylproline (omega=180) = [protein]-peptidylproline (omega=0)</text>
        <dbReference type="Rhea" id="RHEA:16237"/>
        <dbReference type="Rhea" id="RHEA-COMP:10747"/>
        <dbReference type="Rhea" id="RHEA-COMP:10748"/>
        <dbReference type="ChEBI" id="CHEBI:83833"/>
        <dbReference type="ChEBI" id="CHEBI:83834"/>
        <dbReference type="EC" id="5.2.1.8"/>
    </reaction>
</comment>
<comment type="similarity">
    <text evidence="2">Belongs to the PpiC/parvulin rotamase family. PIN4 subfamily.</text>
</comment>
<name>A0AAE0HGQ1_9PEZI</name>
<evidence type="ECO:0000256" key="5">
    <source>
        <dbReference type="ARBA" id="ARBA00023235"/>
    </source>
</evidence>
<feature type="compositionally biased region" description="Basic and acidic residues" evidence="8">
    <location>
        <begin position="331"/>
        <end position="341"/>
    </location>
</feature>